<feature type="region of interest" description="Disordered" evidence="11">
    <location>
        <begin position="268"/>
        <end position="314"/>
    </location>
</feature>
<accession>A0AAW2GXL8</accession>
<evidence type="ECO:0000313" key="12">
    <source>
        <dbReference type="EMBL" id="KAL0131892.1"/>
    </source>
</evidence>
<dbReference type="GO" id="GO:0004527">
    <property type="term" value="F:exonuclease activity"/>
    <property type="evidence" value="ECO:0007669"/>
    <property type="project" value="UniProtKB-KW"/>
</dbReference>
<dbReference type="InterPro" id="IPR026584">
    <property type="entry name" value="Rad9"/>
</dbReference>
<dbReference type="InterPro" id="IPR007268">
    <property type="entry name" value="Rad9/Ddc1"/>
</dbReference>
<dbReference type="InterPro" id="IPR046938">
    <property type="entry name" value="DNA_clamp_sf"/>
</dbReference>
<evidence type="ECO:0000256" key="5">
    <source>
        <dbReference type="ARBA" id="ARBA00022763"/>
    </source>
</evidence>
<keyword evidence="3" id="KW-0597">Phosphoprotein</keyword>
<evidence type="ECO:0000256" key="11">
    <source>
        <dbReference type="SAM" id="MobiDB-lite"/>
    </source>
</evidence>
<keyword evidence="8" id="KW-0539">Nucleus</keyword>
<dbReference type="EMBL" id="JADYXP020000002">
    <property type="protein sequence ID" value="KAL0131892.1"/>
    <property type="molecule type" value="Genomic_DNA"/>
</dbReference>
<keyword evidence="7" id="KW-0269">Exonuclease</keyword>
<evidence type="ECO:0000256" key="1">
    <source>
        <dbReference type="ARBA" id="ARBA00004123"/>
    </source>
</evidence>
<evidence type="ECO:0000256" key="9">
    <source>
        <dbReference type="ARBA" id="ARBA00059283"/>
    </source>
</evidence>
<dbReference type="SUPFAM" id="SSF55979">
    <property type="entry name" value="DNA clamp"/>
    <property type="match status" value="1"/>
</dbReference>
<dbReference type="AlphaFoldDB" id="A0AAW2GXL8"/>
<keyword evidence="5" id="KW-0227">DNA damage</keyword>
<comment type="subcellular location">
    <subcellularLocation>
        <location evidence="1">Nucleus</location>
    </subcellularLocation>
</comment>
<dbReference type="PANTHER" id="PTHR15237:SF0">
    <property type="entry name" value="CELL CYCLE CHECKPOINT CONTROL PROTEIN"/>
    <property type="match status" value="1"/>
</dbReference>
<dbReference type="Gene3D" id="3.70.10.10">
    <property type="match status" value="1"/>
</dbReference>
<dbReference type="GO" id="GO:0071479">
    <property type="term" value="P:cellular response to ionizing radiation"/>
    <property type="evidence" value="ECO:0007669"/>
    <property type="project" value="TreeGrafter"/>
</dbReference>
<feature type="region of interest" description="Disordered" evidence="11">
    <location>
        <begin position="448"/>
        <end position="467"/>
    </location>
</feature>
<evidence type="ECO:0000256" key="3">
    <source>
        <dbReference type="ARBA" id="ARBA00022553"/>
    </source>
</evidence>
<evidence type="ECO:0000256" key="8">
    <source>
        <dbReference type="ARBA" id="ARBA00023242"/>
    </source>
</evidence>
<keyword evidence="13" id="KW-1185">Reference proteome</keyword>
<sequence length="467" mass="53116">MKCVVPGVNVKILAKAIHMLAKVGDEMYVDPQKESITFRTVNMAQSAFSDFKFHKNFFSYYVLEENLETEEAQKCKISMRSAMTIFKLVHMLDKQVETCHIHLMVDACNLVFILKYKNGVKKSHLTPILDSENLQLSYTKPNTSNELMSQSRTLMDALQNFSPNLVEITLEITPLKLLLRNFVDNTSVMPNITRTQVVLGAGEFNRYTVNNETNVTFCLKEVKALIAFSESANVPITINFEIAGRPILFTLKSQVFEAQLLLSTLSPDYDSQSDSSLVSRHIQPVRKKNAKTSTNRVDKSYNQKKKSVKSNVNGAVTTKKPEKRVQLDKTLNQNSNVFINIDSVNNTINGIQERNLPEQNCPSVAYNQPSTSSASNRNNLENQRKRINSIFSNITKRKSKDDEENNKKEKIVCVDLKERMSQSPPRQHIAKKAKMLFNKCFEKTFDPRMLPGHDRILAKDSDESNSD</sequence>
<comment type="similarity">
    <text evidence="2 10">Belongs to the rad9 family.</text>
</comment>
<evidence type="ECO:0000256" key="4">
    <source>
        <dbReference type="ARBA" id="ARBA00022722"/>
    </source>
</evidence>
<gene>
    <name evidence="12" type="ORF">PUN28_003034</name>
</gene>
<evidence type="ECO:0000313" key="13">
    <source>
        <dbReference type="Proteomes" id="UP001430953"/>
    </source>
</evidence>
<evidence type="ECO:0000256" key="6">
    <source>
        <dbReference type="ARBA" id="ARBA00022801"/>
    </source>
</evidence>
<dbReference type="PIRSF" id="PIRSF009303">
    <property type="entry name" value="Cell_cycle_RAD9"/>
    <property type="match status" value="1"/>
</dbReference>
<name>A0AAW2GXL8_9HYME</name>
<evidence type="ECO:0000256" key="7">
    <source>
        <dbReference type="ARBA" id="ARBA00022839"/>
    </source>
</evidence>
<dbReference type="Proteomes" id="UP001430953">
    <property type="component" value="Unassembled WGS sequence"/>
</dbReference>
<dbReference type="GO" id="GO:0030896">
    <property type="term" value="C:checkpoint clamp complex"/>
    <property type="evidence" value="ECO:0007669"/>
    <property type="project" value="UniProtKB-UniRule"/>
</dbReference>
<dbReference type="PANTHER" id="PTHR15237">
    <property type="entry name" value="DNA REPAIR PROTEIN RAD9"/>
    <property type="match status" value="1"/>
</dbReference>
<feature type="compositionally biased region" description="Polar residues" evidence="11">
    <location>
        <begin position="268"/>
        <end position="278"/>
    </location>
</feature>
<proteinExistence type="inferred from homology"/>
<dbReference type="GO" id="GO:0031573">
    <property type="term" value="P:mitotic intra-S DNA damage checkpoint signaling"/>
    <property type="evidence" value="ECO:0007669"/>
    <property type="project" value="TreeGrafter"/>
</dbReference>
<dbReference type="Pfam" id="PF04139">
    <property type="entry name" value="Rad9"/>
    <property type="match status" value="1"/>
</dbReference>
<comment type="caution">
    <text evidence="12">The sequence shown here is derived from an EMBL/GenBank/DDBJ whole genome shotgun (WGS) entry which is preliminary data.</text>
</comment>
<dbReference type="GO" id="GO:0000076">
    <property type="term" value="P:DNA replication checkpoint signaling"/>
    <property type="evidence" value="ECO:0007669"/>
    <property type="project" value="TreeGrafter"/>
</dbReference>
<organism evidence="12 13">
    <name type="scientific">Cardiocondyla obscurior</name>
    <dbReference type="NCBI Taxonomy" id="286306"/>
    <lineage>
        <taxon>Eukaryota</taxon>
        <taxon>Metazoa</taxon>
        <taxon>Ecdysozoa</taxon>
        <taxon>Arthropoda</taxon>
        <taxon>Hexapoda</taxon>
        <taxon>Insecta</taxon>
        <taxon>Pterygota</taxon>
        <taxon>Neoptera</taxon>
        <taxon>Endopterygota</taxon>
        <taxon>Hymenoptera</taxon>
        <taxon>Apocrita</taxon>
        <taxon>Aculeata</taxon>
        <taxon>Formicoidea</taxon>
        <taxon>Formicidae</taxon>
        <taxon>Myrmicinae</taxon>
        <taxon>Cardiocondyla</taxon>
    </lineage>
</organism>
<dbReference type="FunFam" id="3.70.10.10:FF:000005">
    <property type="entry name" value="Cell cycle checkpoint control protein"/>
    <property type="match status" value="1"/>
</dbReference>
<reference evidence="12 13" key="1">
    <citation type="submission" date="2023-03" db="EMBL/GenBank/DDBJ databases">
        <title>High recombination rates correlate with genetic variation in Cardiocondyla obscurior ants.</title>
        <authorList>
            <person name="Errbii M."/>
        </authorList>
    </citation>
    <scope>NUCLEOTIDE SEQUENCE [LARGE SCALE GENOMIC DNA]</scope>
    <source>
        <strain evidence="12">Alpha-2009</strain>
        <tissue evidence="12">Whole body</tissue>
    </source>
</reference>
<evidence type="ECO:0000256" key="10">
    <source>
        <dbReference type="PIRNR" id="PIRNR009303"/>
    </source>
</evidence>
<dbReference type="GO" id="GO:0006281">
    <property type="term" value="P:DNA repair"/>
    <property type="evidence" value="ECO:0007669"/>
    <property type="project" value="UniProtKB-UniRule"/>
</dbReference>
<keyword evidence="6" id="KW-0378">Hydrolase</keyword>
<protein>
    <recommendedName>
        <fullName evidence="10">Cell cycle checkpoint control protein</fullName>
    </recommendedName>
</protein>
<keyword evidence="4" id="KW-0540">Nuclease</keyword>
<evidence type="ECO:0000256" key="2">
    <source>
        <dbReference type="ARBA" id="ARBA00008494"/>
    </source>
</evidence>
<comment type="function">
    <text evidence="9">Component of the 9-1-1 cell-cycle checkpoint response complex that plays a major role in DNA repair. The 9-1-1 complex is recruited to DNA lesion upon damage by the RAD17-replication factor C (RFC) clamp loader complex. Acts then as a sliding clamp platform on DNA for several proteins involved in long-patch base excision repair (LP-BER). The 9-1-1 complex stimulates DNA polymerase beta (POLB) activity by increasing its affinity for the 3'-OH end of the primer-template and stabilizes POLB to those sites where LP-BER proceeds; endonuclease FEN1 cleavage activity on substrates with double, nick, or gap flaps of distinct sequences and lengths; and DNA ligase I (LIG1) on long-patch base excision repair substrates. The 9-1-1 complex is necessary for the recruitment of RHNO1 to sites of double-stranded breaks (DSB) occurring during the S phase. RAD9A possesses 3'-&gt;5' double stranded DNA exonuclease activity.</text>
</comment>